<feature type="domain" description="FAD-binding" evidence="3">
    <location>
        <begin position="4"/>
        <end position="320"/>
    </location>
</feature>
<evidence type="ECO:0000256" key="1">
    <source>
        <dbReference type="ARBA" id="ARBA00023002"/>
    </source>
</evidence>
<organism evidence="4 5">
    <name type="scientific">Protofrankia coriariae</name>
    <dbReference type="NCBI Taxonomy" id="1562887"/>
    <lineage>
        <taxon>Bacteria</taxon>
        <taxon>Bacillati</taxon>
        <taxon>Actinomycetota</taxon>
        <taxon>Actinomycetes</taxon>
        <taxon>Frankiales</taxon>
        <taxon>Frankiaceae</taxon>
        <taxon>Protofrankia</taxon>
    </lineage>
</organism>
<name>A0ABR5EZC5_9ACTN</name>
<keyword evidence="2 4" id="KW-0503">Monooxygenase</keyword>
<comment type="caution">
    <text evidence="4">The sequence shown here is derived from an EMBL/GenBank/DDBJ whole genome shotgun (WGS) entry which is preliminary data.</text>
</comment>
<dbReference type="GO" id="GO:0004497">
    <property type="term" value="F:monooxygenase activity"/>
    <property type="evidence" value="ECO:0007669"/>
    <property type="project" value="UniProtKB-KW"/>
</dbReference>
<dbReference type="InterPro" id="IPR002938">
    <property type="entry name" value="FAD-bd"/>
</dbReference>
<dbReference type="Proteomes" id="UP000035425">
    <property type="component" value="Unassembled WGS sequence"/>
</dbReference>
<keyword evidence="1" id="KW-0560">Oxidoreductase</keyword>
<dbReference type="PANTHER" id="PTHR13789:SF309">
    <property type="entry name" value="PUTATIVE (AFU_ORTHOLOGUE AFUA_6G14510)-RELATED"/>
    <property type="match status" value="1"/>
</dbReference>
<accession>A0ABR5EZC5</accession>
<evidence type="ECO:0000256" key="2">
    <source>
        <dbReference type="ARBA" id="ARBA00023033"/>
    </source>
</evidence>
<dbReference type="RefSeq" id="WP_047225000.1">
    <property type="nucleotide sequence ID" value="NZ_JWIO01000059.1"/>
</dbReference>
<keyword evidence="5" id="KW-1185">Reference proteome</keyword>
<dbReference type="PANTHER" id="PTHR13789">
    <property type="entry name" value="MONOOXYGENASE"/>
    <property type="match status" value="1"/>
</dbReference>
<reference evidence="4 5" key="1">
    <citation type="submission" date="2014-12" db="EMBL/GenBank/DDBJ databases">
        <title>Frankia sp. BMG5.1 draft genome.</title>
        <authorList>
            <person name="Gtari M."/>
            <person name="Ghodhbane-Gtari F."/>
            <person name="Nouioui I."/>
            <person name="Ktari A."/>
            <person name="Hezbri K."/>
            <person name="Mimouni W."/>
            <person name="Sbissi I."/>
            <person name="Ayari A."/>
            <person name="Yamanaka T."/>
            <person name="Normand P."/>
            <person name="Tisa L.S."/>
            <person name="Boudabous A."/>
        </authorList>
    </citation>
    <scope>NUCLEOTIDE SEQUENCE [LARGE SCALE GENOMIC DNA]</scope>
    <source>
        <strain evidence="4 5">BMG5.1</strain>
    </source>
</reference>
<dbReference type="EMBL" id="JWIO01000059">
    <property type="protein sequence ID" value="KLL09770.1"/>
    <property type="molecule type" value="Genomic_DNA"/>
</dbReference>
<dbReference type="SUPFAM" id="SSF51905">
    <property type="entry name" value="FAD/NAD(P)-binding domain"/>
    <property type="match status" value="1"/>
</dbReference>
<evidence type="ECO:0000313" key="5">
    <source>
        <dbReference type="Proteomes" id="UP000035425"/>
    </source>
</evidence>
<dbReference type="Pfam" id="PF01494">
    <property type="entry name" value="FAD_binding_3"/>
    <property type="match status" value="1"/>
</dbReference>
<protein>
    <submittedName>
        <fullName evidence="4">FAD-binding monooxygenase</fullName>
    </submittedName>
</protein>
<gene>
    <name evidence="4" type="ORF">FrCorBMG51_22490</name>
</gene>
<proteinExistence type="predicted"/>
<dbReference type="InterPro" id="IPR036188">
    <property type="entry name" value="FAD/NAD-bd_sf"/>
</dbReference>
<dbReference type="InterPro" id="IPR050493">
    <property type="entry name" value="FAD-dep_Monooxygenase_BioMet"/>
</dbReference>
<dbReference type="Gene3D" id="3.50.50.60">
    <property type="entry name" value="FAD/NAD(P)-binding domain"/>
    <property type="match status" value="1"/>
</dbReference>
<evidence type="ECO:0000259" key="3">
    <source>
        <dbReference type="Pfam" id="PF01494"/>
    </source>
</evidence>
<dbReference type="PRINTS" id="PR00420">
    <property type="entry name" value="RNGMNOXGNASE"/>
</dbReference>
<evidence type="ECO:0000313" key="4">
    <source>
        <dbReference type="EMBL" id="KLL09770.1"/>
    </source>
</evidence>
<sequence>MPTALIIGAGIAGPVAAMALQRAGIDVLVHEAYPAPTAEVGSWIGLQTNGLDALRAIGADRIVRELAVPTPSIAFRTSTGRVLGEIPTGRPLPGGSTGVSIKRSDLHRALRDETSRRGIEIRHGRRLASVASGADGVVATFADGGTATGDLLVGCDGIHSRVRESLNPSGPRARYVPILNVGGYANVTPPGDRPGVLTMTFGRRAFSGRLVTPTGQTWWFANPPRRDEPADGELGRISDAQWRDSLRQLYGLDRSPIMDLIAATPGPLTGWTTYDLPTVPVWHDDRSILIGDAAHATSPSSGQGASMAIEDAVILGQCLRDLPVPRAFARFEALRRPRVERVVAEGRKSSRLRSVGPVGRLARGLVLPLVLRHAAGSGAGSLAWMHQHHIDWDAPVTTAGVPAPAPAKDISTNLPG</sequence>